<keyword evidence="15" id="KW-0675">Receptor</keyword>
<dbReference type="SUPFAM" id="SSF55785">
    <property type="entry name" value="PYP-like sensor domain (PAS domain)"/>
    <property type="match status" value="1"/>
</dbReference>
<dbReference type="SMART" id="SM00911">
    <property type="entry name" value="HWE_HK"/>
    <property type="match status" value="1"/>
</dbReference>
<evidence type="ECO:0000256" key="7">
    <source>
        <dbReference type="ARBA" id="ARBA00022643"/>
    </source>
</evidence>
<evidence type="ECO:0000256" key="15">
    <source>
        <dbReference type="ARBA" id="ARBA00023170"/>
    </source>
</evidence>
<keyword evidence="3" id="KW-0600">Photoreceptor protein</keyword>
<evidence type="ECO:0000256" key="3">
    <source>
        <dbReference type="ARBA" id="ARBA00022543"/>
    </source>
</evidence>
<dbReference type="Proteomes" id="UP000193623">
    <property type="component" value="Unassembled WGS sequence"/>
</dbReference>
<dbReference type="EC" id="2.7.13.3" evidence="2"/>
<dbReference type="InterPro" id="IPR003018">
    <property type="entry name" value="GAF"/>
</dbReference>
<comment type="catalytic activity">
    <reaction evidence="1">
        <text>ATP + protein L-histidine = ADP + protein N-phospho-L-histidine.</text>
        <dbReference type="EC" id="2.7.13.3"/>
    </reaction>
</comment>
<dbReference type="InterPro" id="IPR013655">
    <property type="entry name" value="PAS_fold_3"/>
</dbReference>
<dbReference type="SMART" id="SM00086">
    <property type="entry name" value="PAC"/>
    <property type="match status" value="1"/>
</dbReference>
<dbReference type="InterPro" id="IPR001610">
    <property type="entry name" value="PAC"/>
</dbReference>
<dbReference type="InterPro" id="IPR035965">
    <property type="entry name" value="PAS-like_dom_sf"/>
</dbReference>
<dbReference type="Pfam" id="PF07536">
    <property type="entry name" value="HWE_HK"/>
    <property type="match status" value="1"/>
</dbReference>
<evidence type="ECO:0000256" key="5">
    <source>
        <dbReference type="ARBA" id="ARBA00022606"/>
    </source>
</evidence>
<dbReference type="PANTHER" id="PTHR41523:SF8">
    <property type="entry name" value="ETHYLENE RESPONSE SENSOR PROTEIN"/>
    <property type="match status" value="1"/>
</dbReference>
<dbReference type="OrthoDB" id="9816309at2"/>
<proteinExistence type="predicted"/>
<evidence type="ECO:0000256" key="10">
    <source>
        <dbReference type="ARBA" id="ARBA00022741"/>
    </source>
</evidence>
<keyword evidence="11 17" id="KW-0418">Kinase</keyword>
<sequence length="517" mass="56040">MMSIEPDTLAGLLTQTVKEMADSLPAPIGLDSNGNAIAAVPDDVFLRAIRMMNRSLGTTCGFFSTIDDDSHQLKVSLGLSDKFDSTDQIVHLSSRIASAQGPLAISDVNLRQSDEGAGHADQAGILGIAIHGPRGDVLGTLCALHTQPQRWSVEDHEALQDIAASLDTEIRLRSAAAYSARMEALANVAEDRFRLALRAGQIGTYDFDPQTHTTRWDDKLYEIWGVSKDSSDLFEVIESTIHPEDKPLWEADVAASLDPAGSGLHELEMRILRPDTGEERWLHAIGQASFVDGKPVRLIGVVRDVTLRKFAQNRDLLLSTELNHRVKNMFTVISGLISLTERASETTSDMAEALRGRVNALAVAHALIQPAVSRDVNRHNALTLQNLTQTLLAPHRQNVDAVICDGPNVPLSTQGAANLALVIHEMATNAAKYGALSHRAGTLTVSWDLEEKDSQPHLKLKWVEKGGPLVTAAAAGKGFGSRLIEMTIKGQMRGSIDVDWQSFGLVYTMAIPTVALI</sequence>
<dbReference type="GO" id="GO:0004673">
    <property type="term" value="F:protein histidine kinase activity"/>
    <property type="evidence" value="ECO:0007669"/>
    <property type="project" value="UniProtKB-EC"/>
</dbReference>
<feature type="domain" description="PAC" evidence="16">
    <location>
        <begin position="265"/>
        <end position="317"/>
    </location>
</feature>
<organism evidence="17 18">
    <name type="scientific">Pseudooctadecabacter jejudonensis</name>
    <dbReference type="NCBI Taxonomy" id="1391910"/>
    <lineage>
        <taxon>Bacteria</taxon>
        <taxon>Pseudomonadati</taxon>
        <taxon>Pseudomonadota</taxon>
        <taxon>Alphaproteobacteria</taxon>
        <taxon>Rhodobacterales</taxon>
        <taxon>Paracoccaceae</taxon>
        <taxon>Pseudooctadecabacter</taxon>
    </lineage>
</organism>
<dbReference type="PROSITE" id="PS50113">
    <property type="entry name" value="PAC"/>
    <property type="match status" value="1"/>
</dbReference>
<gene>
    <name evidence="17" type="ORF">PSJ8397_02283</name>
</gene>
<dbReference type="InterPro" id="IPR029016">
    <property type="entry name" value="GAF-like_dom_sf"/>
</dbReference>
<keyword evidence="5" id="KW-0716">Sensory transduction</keyword>
<keyword evidence="9" id="KW-0677">Repeat</keyword>
<keyword evidence="12" id="KW-0067">ATP-binding</keyword>
<evidence type="ECO:0000256" key="12">
    <source>
        <dbReference type="ARBA" id="ARBA00022840"/>
    </source>
</evidence>
<evidence type="ECO:0000256" key="4">
    <source>
        <dbReference type="ARBA" id="ARBA00022553"/>
    </source>
</evidence>
<reference evidence="17 18" key="1">
    <citation type="submission" date="2017-03" db="EMBL/GenBank/DDBJ databases">
        <authorList>
            <person name="Afonso C.L."/>
            <person name="Miller P.J."/>
            <person name="Scott M.A."/>
            <person name="Spackman E."/>
            <person name="Goraichik I."/>
            <person name="Dimitrov K.M."/>
            <person name="Suarez D.L."/>
            <person name="Swayne D.E."/>
        </authorList>
    </citation>
    <scope>NUCLEOTIDE SEQUENCE [LARGE SCALE GENOMIC DNA]</scope>
    <source>
        <strain evidence="17 18">CECT 8397</strain>
    </source>
</reference>
<dbReference type="InterPro" id="IPR000700">
    <property type="entry name" value="PAS-assoc_C"/>
</dbReference>
<evidence type="ECO:0000259" key="16">
    <source>
        <dbReference type="PROSITE" id="PS50113"/>
    </source>
</evidence>
<dbReference type="PANTHER" id="PTHR41523">
    <property type="entry name" value="TWO-COMPONENT SYSTEM SENSOR PROTEIN"/>
    <property type="match status" value="1"/>
</dbReference>
<dbReference type="Gene3D" id="3.30.450.40">
    <property type="match status" value="1"/>
</dbReference>
<dbReference type="AlphaFoldDB" id="A0A1Y5SNH5"/>
<dbReference type="Gene3D" id="3.30.565.10">
    <property type="entry name" value="Histidine kinase-like ATPase, C-terminal domain"/>
    <property type="match status" value="1"/>
</dbReference>
<evidence type="ECO:0000256" key="8">
    <source>
        <dbReference type="ARBA" id="ARBA00022679"/>
    </source>
</evidence>
<evidence type="ECO:0000313" key="18">
    <source>
        <dbReference type="Proteomes" id="UP000193623"/>
    </source>
</evidence>
<evidence type="ECO:0000256" key="11">
    <source>
        <dbReference type="ARBA" id="ARBA00022777"/>
    </source>
</evidence>
<keyword evidence="6" id="KW-0285">Flavoprotein</keyword>
<dbReference type="Gene3D" id="2.10.70.100">
    <property type="match status" value="1"/>
</dbReference>
<dbReference type="Pfam" id="PF01590">
    <property type="entry name" value="GAF"/>
    <property type="match status" value="1"/>
</dbReference>
<dbReference type="Pfam" id="PF08447">
    <property type="entry name" value="PAS_3"/>
    <property type="match status" value="1"/>
</dbReference>
<accession>A0A1Y5SNH5</accession>
<dbReference type="GO" id="GO:0005524">
    <property type="term" value="F:ATP binding"/>
    <property type="evidence" value="ECO:0007669"/>
    <property type="project" value="UniProtKB-KW"/>
</dbReference>
<dbReference type="InterPro" id="IPR011102">
    <property type="entry name" value="Sig_transdc_His_kinase_HWE"/>
</dbReference>
<name>A0A1Y5SNH5_9RHOB</name>
<keyword evidence="10" id="KW-0547">Nucleotide-binding</keyword>
<keyword evidence="7" id="KW-0288">FMN</keyword>
<keyword evidence="13" id="KW-0157">Chromophore</keyword>
<protein>
    <recommendedName>
        <fullName evidence="2">histidine kinase</fullName>
        <ecNumber evidence="2">2.7.13.3</ecNumber>
    </recommendedName>
</protein>
<dbReference type="RefSeq" id="WP_085864681.1">
    <property type="nucleotide sequence ID" value="NZ_FWFT01000003.1"/>
</dbReference>
<dbReference type="GO" id="GO:0009881">
    <property type="term" value="F:photoreceptor activity"/>
    <property type="evidence" value="ECO:0007669"/>
    <property type="project" value="UniProtKB-KW"/>
</dbReference>
<keyword evidence="8 17" id="KW-0808">Transferase</keyword>
<dbReference type="Gene3D" id="3.30.450.20">
    <property type="entry name" value="PAS domain"/>
    <property type="match status" value="1"/>
</dbReference>
<dbReference type="InterPro" id="IPR000014">
    <property type="entry name" value="PAS"/>
</dbReference>
<keyword evidence="14" id="KW-0843">Virulence</keyword>
<evidence type="ECO:0000256" key="1">
    <source>
        <dbReference type="ARBA" id="ARBA00000085"/>
    </source>
</evidence>
<dbReference type="NCBIfam" id="TIGR00229">
    <property type="entry name" value="sensory_box"/>
    <property type="match status" value="1"/>
</dbReference>
<dbReference type="SMART" id="SM00065">
    <property type="entry name" value="GAF"/>
    <property type="match status" value="1"/>
</dbReference>
<dbReference type="InterPro" id="IPR036890">
    <property type="entry name" value="HATPase_C_sf"/>
</dbReference>
<evidence type="ECO:0000313" key="17">
    <source>
        <dbReference type="EMBL" id="SLN44177.1"/>
    </source>
</evidence>
<evidence type="ECO:0000256" key="2">
    <source>
        <dbReference type="ARBA" id="ARBA00012438"/>
    </source>
</evidence>
<dbReference type="SUPFAM" id="SSF55781">
    <property type="entry name" value="GAF domain-like"/>
    <property type="match status" value="1"/>
</dbReference>
<dbReference type="EMBL" id="FWFT01000003">
    <property type="protein sequence ID" value="SLN44177.1"/>
    <property type="molecule type" value="Genomic_DNA"/>
</dbReference>
<keyword evidence="4" id="KW-0597">Phosphoprotein</keyword>
<evidence type="ECO:0000256" key="14">
    <source>
        <dbReference type="ARBA" id="ARBA00023026"/>
    </source>
</evidence>
<keyword evidence="18" id="KW-1185">Reference proteome</keyword>
<evidence type="ECO:0000256" key="9">
    <source>
        <dbReference type="ARBA" id="ARBA00022737"/>
    </source>
</evidence>
<evidence type="ECO:0000256" key="6">
    <source>
        <dbReference type="ARBA" id="ARBA00022630"/>
    </source>
</evidence>
<evidence type="ECO:0000256" key="13">
    <source>
        <dbReference type="ARBA" id="ARBA00022991"/>
    </source>
</evidence>